<feature type="repeat" description="Solcar" evidence="6">
    <location>
        <begin position="323"/>
        <end position="423"/>
    </location>
</feature>
<evidence type="ECO:0008006" key="10">
    <source>
        <dbReference type="Google" id="ProtNLM"/>
    </source>
</evidence>
<evidence type="ECO:0000313" key="9">
    <source>
        <dbReference type="EMBL" id="CAE0435136.1"/>
    </source>
</evidence>
<comment type="similarity">
    <text evidence="7">Belongs to the mitochondrial carrier (TC 2.A.29) family.</text>
</comment>
<dbReference type="PANTHER" id="PTHR24089">
    <property type="entry name" value="SOLUTE CARRIER FAMILY 25"/>
    <property type="match status" value="1"/>
</dbReference>
<evidence type="ECO:0000256" key="8">
    <source>
        <dbReference type="SAM" id="MobiDB-lite"/>
    </source>
</evidence>
<organism evidence="9">
    <name type="scientific">Aplanochytrium stocchinoi</name>
    <dbReference type="NCBI Taxonomy" id="215587"/>
    <lineage>
        <taxon>Eukaryota</taxon>
        <taxon>Sar</taxon>
        <taxon>Stramenopiles</taxon>
        <taxon>Bigyra</taxon>
        <taxon>Labyrinthulomycetes</taxon>
        <taxon>Thraustochytrida</taxon>
        <taxon>Thraustochytriidae</taxon>
        <taxon>Aplanochytrium</taxon>
    </lineage>
</organism>
<evidence type="ECO:0000256" key="6">
    <source>
        <dbReference type="PROSITE-ProRule" id="PRU00282"/>
    </source>
</evidence>
<dbReference type="InterPro" id="IPR023395">
    <property type="entry name" value="MCP_dom_sf"/>
</dbReference>
<evidence type="ECO:0000256" key="2">
    <source>
        <dbReference type="ARBA" id="ARBA00022448"/>
    </source>
</evidence>
<dbReference type="Pfam" id="PF00153">
    <property type="entry name" value="Mito_carr"/>
    <property type="match status" value="3"/>
</dbReference>
<accession>A0A7S3LMH3</accession>
<feature type="compositionally biased region" description="Low complexity" evidence="8">
    <location>
        <begin position="45"/>
        <end position="58"/>
    </location>
</feature>
<keyword evidence="5 6" id="KW-0472">Membrane</keyword>
<dbReference type="GO" id="GO:0055085">
    <property type="term" value="P:transmembrane transport"/>
    <property type="evidence" value="ECO:0007669"/>
    <property type="project" value="InterPro"/>
</dbReference>
<dbReference type="SUPFAM" id="SSF103506">
    <property type="entry name" value="Mitochondrial carrier"/>
    <property type="match status" value="1"/>
</dbReference>
<feature type="compositionally biased region" description="Basic and acidic residues" evidence="8">
    <location>
        <begin position="17"/>
        <end position="41"/>
    </location>
</feature>
<sequence>MHFSEIEVGKPPTQKPNTDDSKSKNKDSHTDFNDRDRKEKVFLASASNNKNSSNTVSKKGSHLRKNYSNFHDNVLNESDLDFEDVDDADEMNKEKAATATAAAAYEGRGTLELSMKFQQRILGDWLSLKDDTKTMIITFLCGGVAGATAKTVIAPFDRSKLIFQTTSRRFGLVPLAGLMKDIVTRSGVTALWRGHSLTLTRTFPYAGIQFMSHEKYKKLLLAPGEKHLPPGRRFIAGSLAGTTASVCVYPLEVLRSRMAVQDASKGGGIFYNARCLVRQNGLGGFYMGLKPALIGMVPYAGLAFGTFETLKVFTLQHYGTEKLDHVQRVAYGALSGLLAQTVTYPLDTVRRRMQTEGAHSLSVNMDVSKPVEKRYTGVVQTLRLVANEEGIRRGLFKGVTLNWFKGPVALGISFSTFEALKTHFLKSQ</sequence>
<dbReference type="GO" id="GO:0016020">
    <property type="term" value="C:membrane"/>
    <property type="evidence" value="ECO:0007669"/>
    <property type="project" value="UniProtKB-SubCell"/>
</dbReference>
<feature type="repeat" description="Solcar" evidence="6">
    <location>
        <begin position="133"/>
        <end position="219"/>
    </location>
</feature>
<dbReference type="InterPro" id="IPR002067">
    <property type="entry name" value="MCP"/>
</dbReference>
<dbReference type="AlphaFoldDB" id="A0A7S3LMH3"/>
<dbReference type="Gene3D" id="1.50.40.10">
    <property type="entry name" value="Mitochondrial carrier domain"/>
    <property type="match status" value="1"/>
</dbReference>
<keyword evidence="3 6" id="KW-0812">Transmembrane</keyword>
<evidence type="ECO:0000256" key="1">
    <source>
        <dbReference type="ARBA" id="ARBA00004141"/>
    </source>
</evidence>
<name>A0A7S3LMH3_9STRA</name>
<feature type="repeat" description="Solcar" evidence="6">
    <location>
        <begin position="228"/>
        <end position="313"/>
    </location>
</feature>
<protein>
    <recommendedName>
        <fullName evidence="10">Mitochondrial carrier protein</fullName>
    </recommendedName>
</protein>
<reference evidence="9" key="1">
    <citation type="submission" date="2021-01" db="EMBL/GenBank/DDBJ databases">
        <authorList>
            <person name="Corre E."/>
            <person name="Pelletier E."/>
            <person name="Niang G."/>
            <person name="Scheremetjew M."/>
            <person name="Finn R."/>
            <person name="Kale V."/>
            <person name="Holt S."/>
            <person name="Cochrane G."/>
            <person name="Meng A."/>
            <person name="Brown T."/>
            <person name="Cohen L."/>
        </authorList>
    </citation>
    <scope>NUCLEOTIDE SEQUENCE</scope>
    <source>
        <strain evidence="9">GSBS06</strain>
    </source>
</reference>
<evidence type="ECO:0000256" key="3">
    <source>
        <dbReference type="ARBA" id="ARBA00022692"/>
    </source>
</evidence>
<dbReference type="PROSITE" id="PS50920">
    <property type="entry name" value="SOLCAR"/>
    <property type="match status" value="3"/>
</dbReference>
<comment type="subcellular location">
    <subcellularLocation>
        <location evidence="1">Membrane</location>
        <topology evidence="1">Multi-pass membrane protein</topology>
    </subcellularLocation>
</comment>
<dbReference type="EMBL" id="HBIN01007398">
    <property type="protein sequence ID" value="CAE0435136.1"/>
    <property type="molecule type" value="Transcribed_RNA"/>
</dbReference>
<gene>
    <name evidence="9" type="ORF">ASTO00021_LOCUS5420</name>
</gene>
<dbReference type="InterPro" id="IPR018108">
    <property type="entry name" value="MCP_transmembrane"/>
</dbReference>
<keyword evidence="4" id="KW-0677">Repeat</keyword>
<evidence type="ECO:0000256" key="4">
    <source>
        <dbReference type="ARBA" id="ARBA00022737"/>
    </source>
</evidence>
<feature type="region of interest" description="Disordered" evidence="8">
    <location>
        <begin position="1"/>
        <end position="63"/>
    </location>
</feature>
<evidence type="ECO:0000256" key="7">
    <source>
        <dbReference type="RuleBase" id="RU000488"/>
    </source>
</evidence>
<dbReference type="PRINTS" id="PR00926">
    <property type="entry name" value="MITOCARRIER"/>
</dbReference>
<keyword evidence="2 7" id="KW-0813">Transport</keyword>
<proteinExistence type="inferred from homology"/>
<evidence type="ECO:0000256" key="5">
    <source>
        <dbReference type="ARBA" id="ARBA00023136"/>
    </source>
</evidence>